<evidence type="ECO:0000256" key="1">
    <source>
        <dbReference type="SAM" id="MobiDB-lite"/>
    </source>
</evidence>
<feature type="region of interest" description="Disordered" evidence="1">
    <location>
        <begin position="378"/>
        <end position="431"/>
    </location>
</feature>
<feature type="compositionally biased region" description="Low complexity" evidence="1">
    <location>
        <begin position="305"/>
        <end position="317"/>
    </location>
</feature>
<dbReference type="VEuPathDB" id="ToxoDB:TGDOM2_253910"/>
<accession>A0A086JTY8</accession>
<gene>
    <name evidence="2" type="ORF">TGDOM2_253910</name>
</gene>
<name>A0A086JTY8_TOXGO</name>
<feature type="region of interest" description="Disordered" evidence="1">
    <location>
        <begin position="523"/>
        <end position="551"/>
    </location>
</feature>
<dbReference type="OrthoDB" id="332109at2759"/>
<feature type="compositionally biased region" description="Basic and acidic residues" evidence="1">
    <location>
        <begin position="7"/>
        <end position="16"/>
    </location>
</feature>
<proteinExistence type="predicted"/>
<evidence type="ECO:0000313" key="3">
    <source>
        <dbReference type="Proteomes" id="UP000028837"/>
    </source>
</evidence>
<evidence type="ECO:0000313" key="2">
    <source>
        <dbReference type="EMBL" id="KFG35606.1"/>
    </source>
</evidence>
<feature type="compositionally biased region" description="Basic and acidic residues" evidence="1">
    <location>
        <begin position="118"/>
        <end position="127"/>
    </location>
</feature>
<feature type="region of interest" description="Disordered" evidence="1">
    <location>
        <begin position="96"/>
        <end position="134"/>
    </location>
</feature>
<reference evidence="2 3" key="1">
    <citation type="submission" date="2014-02" db="EMBL/GenBank/DDBJ databases">
        <authorList>
            <person name="Sibley D."/>
            <person name="Venepally P."/>
            <person name="Karamycheva S."/>
            <person name="Hadjithomas M."/>
            <person name="Khan A."/>
            <person name="Brunk B."/>
            <person name="Roos D."/>
            <person name="Caler E."/>
            <person name="Lorenzi H."/>
        </authorList>
    </citation>
    <scope>NUCLEOTIDE SEQUENCE [LARGE SCALE GENOMIC DNA]</scope>
    <source>
        <strain evidence="2 3">GAB2-2007-GAL-DOM2</strain>
    </source>
</reference>
<dbReference type="EMBL" id="AHZU02001158">
    <property type="protein sequence ID" value="KFG35606.1"/>
    <property type="molecule type" value="Genomic_DNA"/>
</dbReference>
<feature type="compositionally biased region" description="Low complexity" evidence="1">
    <location>
        <begin position="409"/>
        <end position="431"/>
    </location>
</feature>
<dbReference type="Proteomes" id="UP000028837">
    <property type="component" value="Unassembled WGS sequence"/>
</dbReference>
<feature type="region of interest" description="Disordered" evidence="1">
    <location>
        <begin position="1"/>
        <end position="23"/>
    </location>
</feature>
<comment type="caution">
    <text evidence="2">The sequence shown here is derived from an EMBL/GenBank/DDBJ whole genome shotgun (WGS) entry which is preliminary data.</text>
</comment>
<protein>
    <submittedName>
        <fullName evidence="2">Uncharacterized protein</fullName>
    </submittedName>
</protein>
<feature type="region of interest" description="Disordered" evidence="1">
    <location>
        <begin position="302"/>
        <end position="343"/>
    </location>
</feature>
<feature type="region of interest" description="Disordered" evidence="1">
    <location>
        <begin position="199"/>
        <end position="228"/>
    </location>
</feature>
<dbReference type="AlphaFoldDB" id="A0A086JTY8"/>
<feature type="compositionally biased region" description="Low complexity" evidence="1">
    <location>
        <begin position="99"/>
        <end position="112"/>
    </location>
</feature>
<feature type="region of interest" description="Disordered" evidence="1">
    <location>
        <begin position="765"/>
        <end position="789"/>
    </location>
</feature>
<feature type="compositionally biased region" description="Basic and acidic residues" evidence="1">
    <location>
        <begin position="386"/>
        <end position="401"/>
    </location>
</feature>
<organism evidence="2 3">
    <name type="scientific">Toxoplasma gondii GAB2-2007-GAL-DOM2</name>
    <dbReference type="NCBI Taxonomy" id="1130820"/>
    <lineage>
        <taxon>Eukaryota</taxon>
        <taxon>Sar</taxon>
        <taxon>Alveolata</taxon>
        <taxon>Apicomplexa</taxon>
        <taxon>Conoidasida</taxon>
        <taxon>Coccidia</taxon>
        <taxon>Eucoccidiorida</taxon>
        <taxon>Eimeriorina</taxon>
        <taxon>Sarcocystidae</taxon>
        <taxon>Toxoplasma</taxon>
    </lineage>
</organism>
<sequence>MAADFPHSLDLRELPRARPSARRTPRLSGRWAAACRLPRVEVVSASASVGSGVNPFAFNPGVSPPNPFLSVIAAGVNGDALSAEAATAAPFLAVPGGQRRTTSSVSTPSSPRFLQPDRATDSAHDAGKFPGDSVSGVIAGPAKRRRSVHVDGSVQASGSTGSTFSGFRSASLRGAEAFDFSALASADFPSSLTSVSRTHQEKNAFSEVPGDVGSSAAGPSEKLSAGQGGGNYQTFSVVVSSSTEEPKKPPVYIDSGCYSLCYHTSMTMPPPALSLGSLPTPVLDKDREARRRRKACMSVLRSVQSSLGSTPESSPSLRPLPDPQGEAVSAFSTPPVALPSPPPAVRQPFFPSAFQTASGVSSSLCPSWSSHARRCSVASTSSHRSSHTDEPVANKGDRERALWPSLCHPGAGDSDASSSPESPASPTTFSPQQLRLRPDWFSPCTLGTLIGACVHAYDELRAAFPPPEPAPRVCLLSLPALYEQLPPHLKTGAVLLDAEAMALGSSSAFFPIECSQCVVGEGKRGAAGPEAEETEVNDGMTDMSSQDAGDKRPELPAHLHGQFDIIVCDTKTVTVAALENTAACIRALCRRRTPKTLSLGPQESNSVDAAAEALSGLSLHGRGAAAAAPCRGSSVLPPFCRVLMISTCLLSPVVDDLLGLHQSPFQPYVPSSALSSLQLQCIYSNFSTFPGLQKHNTVDFSTRVRVKSTASRPQNDSGAFSGSAFAVEPTSGRQESLEGSHGSILCSDAMVARALVLQSEEEQRSSCRAQESGTADLCSDSPSEHSAEIQESERQEARLLSEFNRLQLHGCPVAQASAADRQCGSSSFLSLQSVQPGSSVVSAEPPGPGRSKACRGITMRSADDPTDDGIDYELECGSHFGMVAHEL</sequence>